<feature type="transmembrane region" description="Helical" evidence="6">
    <location>
        <begin position="6"/>
        <end position="31"/>
    </location>
</feature>
<reference evidence="8 9" key="2">
    <citation type="submission" date="2019-04" db="EMBL/GenBank/DDBJ databases">
        <authorList>
            <person name="Yang S."/>
            <person name="Wei W."/>
        </authorList>
    </citation>
    <scope>NUCLEOTIDE SEQUENCE [LARGE SCALE GENOMIC DNA]</scope>
    <source>
        <strain evidence="9">ZP60</strain>
    </source>
</reference>
<evidence type="ECO:0000256" key="2">
    <source>
        <dbReference type="ARBA" id="ARBA00022475"/>
    </source>
</evidence>
<evidence type="ECO:0000256" key="3">
    <source>
        <dbReference type="ARBA" id="ARBA00022692"/>
    </source>
</evidence>
<dbReference type="InterPro" id="IPR027379">
    <property type="entry name" value="CLS_N"/>
</dbReference>
<dbReference type="RefSeq" id="WP_015763990.1">
    <property type="nucleotide sequence ID" value="NZ_CP039375.1"/>
</dbReference>
<gene>
    <name evidence="8" type="ORF">E5139_02480</name>
</gene>
<reference evidence="8 9" key="1">
    <citation type="submission" date="2019-04" db="EMBL/GenBank/DDBJ databases">
        <title>Complete genome sequence of Arthrobacter sp. ZXY-2 associated with effective atrazine degradation and salt adaptation.</title>
        <authorList>
            <person name="Zhao X."/>
        </authorList>
    </citation>
    <scope>NUCLEOTIDE SEQUENCE [LARGE SCALE GENOMIC DNA]</scope>
    <source>
        <strain evidence="9">ZP60</strain>
    </source>
</reference>
<accession>A0A4D6KIG2</accession>
<evidence type="ECO:0000256" key="1">
    <source>
        <dbReference type="ARBA" id="ARBA00004651"/>
    </source>
</evidence>
<dbReference type="AlphaFoldDB" id="A0A4D6KIG2"/>
<sequence>MVPLQAGFVLVFLLFGLAITALWVWVSYWVYNDATDRGMDSATLWAVVTFVGGVIGLLIYILVREDPSTSQAVQP</sequence>
<evidence type="ECO:0000313" key="8">
    <source>
        <dbReference type="EMBL" id="QCD67065.1"/>
    </source>
</evidence>
<keyword evidence="5 6" id="KW-0472">Membrane</keyword>
<feature type="transmembrane region" description="Helical" evidence="6">
    <location>
        <begin position="43"/>
        <end position="63"/>
    </location>
</feature>
<keyword evidence="2" id="KW-1003">Cell membrane</keyword>
<dbReference type="GeneID" id="42177767"/>
<evidence type="ECO:0000256" key="5">
    <source>
        <dbReference type="ARBA" id="ARBA00023136"/>
    </source>
</evidence>
<name>A0A4D6KIG2_9EURY</name>
<evidence type="ECO:0000256" key="4">
    <source>
        <dbReference type="ARBA" id="ARBA00022989"/>
    </source>
</evidence>
<evidence type="ECO:0000259" key="7">
    <source>
        <dbReference type="Pfam" id="PF13396"/>
    </source>
</evidence>
<dbReference type="Pfam" id="PF13396">
    <property type="entry name" value="PLDc_N"/>
    <property type="match status" value="1"/>
</dbReference>
<keyword evidence="3 6" id="KW-0812">Transmembrane</keyword>
<keyword evidence="4 6" id="KW-1133">Transmembrane helix</keyword>
<organism evidence="8 9">
    <name type="scientific">Halomicrobium mukohataei</name>
    <dbReference type="NCBI Taxonomy" id="57705"/>
    <lineage>
        <taxon>Archaea</taxon>
        <taxon>Methanobacteriati</taxon>
        <taxon>Methanobacteriota</taxon>
        <taxon>Stenosarchaea group</taxon>
        <taxon>Halobacteria</taxon>
        <taxon>Halobacteriales</taxon>
        <taxon>Haloarculaceae</taxon>
        <taxon>Halomicrobium</taxon>
    </lineage>
</organism>
<evidence type="ECO:0000313" key="9">
    <source>
        <dbReference type="Proteomes" id="UP000297053"/>
    </source>
</evidence>
<dbReference type="KEGG" id="halz:E5139_02480"/>
<proteinExistence type="predicted"/>
<feature type="domain" description="Cardiolipin synthase N-terminal" evidence="7">
    <location>
        <begin position="21"/>
        <end position="64"/>
    </location>
</feature>
<comment type="subcellular location">
    <subcellularLocation>
        <location evidence="1">Cell membrane</location>
        <topology evidence="1">Multi-pass membrane protein</topology>
    </subcellularLocation>
</comment>
<dbReference type="GO" id="GO:0005886">
    <property type="term" value="C:plasma membrane"/>
    <property type="evidence" value="ECO:0007669"/>
    <property type="project" value="UniProtKB-SubCell"/>
</dbReference>
<evidence type="ECO:0000256" key="6">
    <source>
        <dbReference type="SAM" id="Phobius"/>
    </source>
</evidence>
<dbReference type="EMBL" id="CP039375">
    <property type="protein sequence ID" value="QCD67065.1"/>
    <property type="molecule type" value="Genomic_DNA"/>
</dbReference>
<protein>
    <recommendedName>
        <fullName evidence="7">Cardiolipin synthase N-terminal domain-containing protein</fullName>
    </recommendedName>
</protein>
<dbReference type="Proteomes" id="UP000297053">
    <property type="component" value="Chromosome"/>
</dbReference>